<comment type="similarity">
    <text evidence="2 6">Belongs to the C1D family.</text>
</comment>
<name>A0AAD7J9H3_9AGAR</name>
<evidence type="ECO:0000256" key="7">
    <source>
        <dbReference type="SAM" id="MobiDB-lite"/>
    </source>
</evidence>
<dbReference type="GO" id="GO:0000460">
    <property type="term" value="P:maturation of 5.8S rRNA"/>
    <property type="evidence" value="ECO:0007669"/>
    <property type="project" value="TreeGrafter"/>
</dbReference>
<evidence type="ECO:0000256" key="4">
    <source>
        <dbReference type="ARBA" id="ARBA00022884"/>
    </source>
</evidence>
<dbReference type="EMBL" id="JARKIB010000044">
    <property type="protein sequence ID" value="KAJ7757486.1"/>
    <property type="molecule type" value="Genomic_DNA"/>
</dbReference>
<feature type="compositionally biased region" description="Basic and acidic residues" evidence="7">
    <location>
        <begin position="166"/>
        <end position="179"/>
    </location>
</feature>
<keyword evidence="5 6" id="KW-0539">Nucleus</keyword>
<evidence type="ECO:0000256" key="6">
    <source>
        <dbReference type="RuleBase" id="RU368003"/>
    </source>
</evidence>
<evidence type="ECO:0000256" key="5">
    <source>
        <dbReference type="ARBA" id="ARBA00023242"/>
    </source>
</evidence>
<evidence type="ECO:0000256" key="2">
    <source>
        <dbReference type="ARBA" id="ARBA00009154"/>
    </source>
</evidence>
<gene>
    <name evidence="8" type="ORF">B0H16DRAFT_1536806</name>
</gene>
<dbReference type="GO" id="GO:0005730">
    <property type="term" value="C:nucleolus"/>
    <property type="evidence" value="ECO:0007669"/>
    <property type="project" value="TreeGrafter"/>
</dbReference>
<evidence type="ECO:0000256" key="3">
    <source>
        <dbReference type="ARBA" id="ARBA00022552"/>
    </source>
</evidence>
<feature type="region of interest" description="Disordered" evidence="7">
    <location>
        <begin position="143"/>
        <end position="234"/>
    </location>
</feature>
<feature type="compositionally biased region" description="Basic residues" evidence="7">
    <location>
        <begin position="203"/>
        <end position="213"/>
    </location>
</feature>
<accession>A0AAD7J9H3</accession>
<feature type="compositionally biased region" description="Acidic residues" evidence="7">
    <location>
        <begin position="152"/>
        <end position="165"/>
    </location>
</feature>
<dbReference type="GO" id="GO:0003723">
    <property type="term" value="F:RNA binding"/>
    <property type="evidence" value="ECO:0007669"/>
    <property type="project" value="UniProtKB-UniRule"/>
</dbReference>
<organism evidence="8 9">
    <name type="scientific">Mycena metata</name>
    <dbReference type="NCBI Taxonomy" id="1033252"/>
    <lineage>
        <taxon>Eukaryota</taxon>
        <taxon>Fungi</taxon>
        <taxon>Dikarya</taxon>
        <taxon>Basidiomycota</taxon>
        <taxon>Agaricomycotina</taxon>
        <taxon>Agaricomycetes</taxon>
        <taxon>Agaricomycetidae</taxon>
        <taxon>Agaricales</taxon>
        <taxon>Marasmiineae</taxon>
        <taxon>Mycenaceae</taxon>
        <taxon>Mycena</taxon>
    </lineage>
</organism>
<proteinExistence type="inferred from homology"/>
<evidence type="ECO:0000256" key="1">
    <source>
        <dbReference type="ARBA" id="ARBA00004123"/>
    </source>
</evidence>
<dbReference type="AlphaFoldDB" id="A0AAD7J9H3"/>
<comment type="caution">
    <text evidence="8">The sequence shown here is derived from an EMBL/GenBank/DDBJ whole genome shotgun (WGS) entry which is preliminary data.</text>
</comment>
<dbReference type="InterPro" id="IPR007146">
    <property type="entry name" value="Sas10/Utp3/C1D"/>
</dbReference>
<comment type="function">
    <text evidence="6">Required for exosome-dependent processing of pre-rRNA and small nucleolar RNA (snRNA) precursors. Involved in processing of 35S pre-rRNA at the A0, A1 and A2 sites.</text>
</comment>
<dbReference type="Proteomes" id="UP001215598">
    <property type="component" value="Unassembled WGS sequence"/>
</dbReference>
<keyword evidence="3 6" id="KW-0698">rRNA processing</keyword>
<dbReference type="GO" id="GO:0010468">
    <property type="term" value="P:regulation of gene expression"/>
    <property type="evidence" value="ECO:0007669"/>
    <property type="project" value="TreeGrafter"/>
</dbReference>
<dbReference type="InterPro" id="IPR011082">
    <property type="entry name" value="Exosome-assoc_fac/DNA_repair"/>
</dbReference>
<keyword evidence="9" id="KW-1185">Reference proteome</keyword>
<dbReference type="GO" id="GO:0003677">
    <property type="term" value="F:DNA binding"/>
    <property type="evidence" value="ECO:0007669"/>
    <property type="project" value="TreeGrafter"/>
</dbReference>
<sequence length="234" mass="25492">MTTETTKLKAKLASLDSSLSALESSLSPLFAQSLPETTVGLTSIEQAKLQTLLPYLVYDLVFIYLKSKGLDPKTHPVVGELSRVRRYFDKISSAENPETSRAPLDKAAAARFIKHAITQSTLNAPSSEEPLARSALDRAAYEAEMRERGDVSSEDEGLEVIDGEEDTKAKGKGKAKDMQESEPVLAAGSKRRRPAIDPFAAEKKKRKEKKKAKKAAEEEAGSASSSPKKKKAKK</sequence>
<dbReference type="PANTHER" id="PTHR15341:SF3">
    <property type="entry name" value="NUCLEAR NUCLEIC ACID-BINDING PROTEIN C1D"/>
    <property type="match status" value="1"/>
</dbReference>
<evidence type="ECO:0000313" key="9">
    <source>
        <dbReference type="Proteomes" id="UP001215598"/>
    </source>
</evidence>
<protein>
    <recommendedName>
        <fullName evidence="6">Exosome complex protein</fullName>
    </recommendedName>
</protein>
<reference evidence="8" key="1">
    <citation type="submission" date="2023-03" db="EMBL/GenBank/DDBJ databases">
        <title>Massive genome expansion in bonnet fungi (Mycena s.s.) driven by repeated elements and novel gene families across ecological guilds.</title>
        <authorList>
            <consortium name="Lawrence Berkeley National Laboratory"/>
            <person name="Harder C.B."/>
            <person name="Miyauchi S."/>
            <person name="Viragh M."/>
            <person name="Kuo A."/>
            <person name="Thoen E."/>
            <person name="Andreopoulos B."/>
            <person name="Lu D."/>
            <person name="Skrede I."/>
            <person name="Drula E."/>
            <person name="Henrissat B."/>
            <person name="Morin E."/>
            <person name="Kohler A."/>
            <person name="Barry K."/>
            <person name="LaButti K."/>
            <person name="Morin E."/>
            <person name="Salamov A."/>
            <person name="Lipzen A."/>
            <person name="Mereny Z."/>
            <person name="Hegedus B."/>
            <person name="Baldrian P."/>
            <person name="Stursova M."/>
            <person name="Weitz H."/>
            <person name="Taylor A."/>
            <person name="Grigoriev I.V."/>
            <person name="Nagy L.G."/>
            <person name="Martin F."/>
            <person name="Kauserud H."/>
        </authorList>
    </citation>
    <scope>NUCLEOTIDE SEQUENCE</scope>
    <source>
        <strain evidence="8">CBHHK182m</strain>
    </source>
</reference>
<keyword evidence="4 6" id="KW-0694">RNA-binding</keyword>
<dbReference type="GO" id="GO:0000178">
    <property type="term" value="C:exosome (RNase complex)"/>
    <property type="evidence" value="ECO:0007669"/>
    <property type="project" value="TreeGrafter"/>
</dbReference>
<dbReference type="Pfam" id="PF04000">
    <property type="entry name" value="Sas10_Utp3"/>
    <property type="match status" value="1"/>
</dbReference>
<comment type="subcellular location">
    <subcellularLocation>
        <location evidence="1 6">Nucleus</location>
    </subcellularLocation>
</comment>
<evidence type="ECO:0000313" key="8">
    <source>
        <dbReference type="EMBL" id="KAJ7757486.1"/>
    </source>
</evidence>
<dbReference type="PANTHER" id="PTHR15341">
    <property type="entry name" value="SUN-COR STEROID HORMONE RECEPTOR CO-REPRESSOR"/>
    <property type="match status" value="1"/>
</dbReference>